<dbReference type="InterPro" id="IPR042279">
    <property type="entry name" value="Pep_M60_3"/>
</dbReference>
<feature type="domain" description="Peptidase M60" evidence="1">
    <location>
        <begin position="1"/>
        <end position="117"/>
    </location>
</feature>
<dbReference type="Pfam" id="PF13402">
    <property type="entry name" value="Peptidase_M60"/>
    <property type="match status" value="1"/>
</dbReference>
<proteinExistence type="predicted"/>
<name>A0ABY4PDI4_9LACO</name>
<dbReference type="RefSeq" id="WP_249512865.1">
    <property type="nucleotide sequence ID" value="NZ_CP093365.1"/>
</dbReference>
<dbReference type="EMBL" id="CP093365">
    <property type="protein sequence ID" value="UQS83680.1"/>
    <property type="molecule type" value="Genomic_DNA"/>
</dbReference>
<evidence type="ECO:0000313" key="2">
    <source>
        <dbReference type="EMBL" id="UQS83680.1"/>
    </source>
</evidence>
<evidence type="ECO:0000313" key="3">
    <source>
        <dbReference type="Proteomes" id="UP000831947"/>
    </source>
</evidence>
<gene>
    <name evidence="2" type="ORF">MOO47_00310</name>
</gene>
<accession>A0ABY4PDI4</accession>
<reference evidence="2 3" key="1">
    <citation type="journal article" date="2022" name="Int. J. Syst. Evol. Microbiol.">
        <title>Apilactobacillus apisilvae sp. nov., Nicolia spurrieriana gen. nov. sp. nov., Bombilactobacillus folatiphilus sp. nov. and Bombilactobacillus thymidiniphilus sp. nov., four new lactic acid bacterial isolates from stingless bees Tetragonula carbonaria and Austroplebeia australis.</title>
        <authorList>
            <person name="Oliphant S.A."/>
            <person name="Watson-Haigh N.S."/>
            <person name="Sumby K.M."/>
            <person name="Gardner J."/>
            <person name="Groom S."/>
            <person name="Jiranek V."/>
        </authorList>
    </citation>
    <scope>NUCLEOTIDE SEQUENCE [LARGE SCALE GENOMIC DNA]</scope>
    <source>
        <strain evidence="2 3">SG4_A1</strain>
    </source>
</reference>
<organism evidence="2 3">
    <name type="scientific">Bombilactobacillus thymidiniphilus</name>
    <dbReference type="NCBI Taxonomy" id="2923363"/>
    <lineage>
        <taxon>Bacteria</taxon>
        <taxon>Bacillati</taxon>
        <taxon>Bacillota</taxon>
        <taxon>Bacilli</taxon>
        <taxon>Lactobacillales</taxon>
        <taxon>Lactobacillaceae</taxon>
        <taxon>Bombilactobacillus</taxon>
    </lineage>
</organism>
<keyword evidence="3" id="KW-1185">Reference proteome</keyword>
<evidence type="ECO:0000259" key="1">
    <source>
        <dbReference type="PROSITE" id="PS51723"/>
    </source>
</evidence>
<sequence>MLIISDDWASNSAKTADMWLNEDEWADLHEIAHGYQAGFNDIGMYTGEVSNNLFGVQYQYAKYDKKADQTGWLFDYGNKETVENNLYQDLVTKHGTYDSSDLRGQLILLSLLKQKAGDESFTKMYQYYRKIANQPGFKKQDYLLPDLMNTIYSVNSKQDFTPVLQRWGLDVDDTQASKNHILL</sequence>
<dbReference type="PROSITE" id="PS51723">
    <property type="entry name" value="PEPTIDASE_M60"/>
    <property type="match status" value="1"/>
</dbReference>
<dbReference type="Proteomes" id="UP000831947">
    <property type="component" value="Chromosome"/>
</dbReference>
<protein>
    <submittedName>
        <fullName evidence="2">M60 family metallopeptidase</fullName>
    </submittedName>
</protein>
<dbReference type="InterPro" id="IPR031161">
    <property type="entry name" value="Peptidase_M60_dom"/>
</dbReference>
<dbReference type="Gene3D" id="1.10.390.30">
    <property type="entry name" value="Peptidase M60, enhancin-like domain 3"/>
    <property type="match status" value="1"/>
</dbReference>